<keyword evidence="2" id="KW-1185">Reference proteome</keyword>
<evidence type="ECO:0000313" key="1">
    <source>
        <dbReference type="EMBL" id="MBC5664910.1"/>
    </source>
</evidence>
<gene>
    <name evidence="1" type="ORF">H8S07_06415</name>
</gene>
<comment type="caution">
    <text evidence="1">The sequence shown here is derived from an EMBL/GenBank/DDBJ whole genome shotgun (WGS) entry which is preliminary data.</text>
</comment>
<dbReference type="SMART" id="SM00938">
    <property type="entry name" value="P-II"/>
    <property type="match status" value="1"/>
</dbReference>
<name>A0ABR7EU82_9FIRM</name>
<dbReference type="InterPro" id="IPR011322">
    <property type="entry name" value="N-reg_PII-like_a/b"/>
</dbReference>
<organism evidence="1 2">
    <name type="scientific">Dorea hominis</name>
    <dbReference type="NCBI Taxonomy" id="2763040"/>
    <lineage>
        <taxon>Bacteria</taxon>
        <taxon>Bacillati</taxon>
        <taxon>Bacillota</taxon>
        <taxon>Clostridia</taxon>
        <taxon>Lachnospirales</taxon>
        <taxon>Lachnospiraceae</taxon>
        <taxon>Dorea</taxon>
    </lineage>
</organism>
<dbReference type="Proteomes" id="UP000647235">
    <property type="component" value="Unassembled WGS sequence"/>
</dbReference>
<accession>A0ABR7EU82</accession>
<dbReference type="InterPro" id="IPR002187">
    <property type="entry name" value="N-reg_PII"/>
</dbReference>
<dbReference type="InterPro" id="IPR015867">
    <property type="entry name" value="N-reg_PII/ATP_PRibTrfase_C"/>
</dbReference>
<sequence>MSRLYMMAAITSRSARKKFREFYKTHEQQVFFEILGKGTANSEVLNYFGLEETEKILFLSIVTGDTWKRLKRGLIIDMKIDVPGTGIAFAVPLASIGGKKTLQYLIQEQPFEKEEETALKETDYELMIAIANQGYIDTVMEAAREANAGGGTVVHAKGTGTELARKYLGVSLVEEKEMIFIVTRSSQKAQIMKAIMEKTGLKSKEKAIVFSLPVSSVVGLRMTEEDIKDDLL</sequence>
<dbReference type="Pfam" id="PF00543">
    <property type="entry name" value="P-II"/>
    <property type="match status" value="1"/>
</dbReference>
<evidence type="ECO:0000313" key="2">
    <source>
        <dbReference type="Proteomes" id="UP000647235"/>
    </source>
</evidence>
<reference evidence="1 2" key="1">
    <citation type="submission" date="2020-08" db="EMBL/GenBank/DDBJ databases">
        <title>Genome public.</title>
        <authorList>
            <person name="Liu C."/>
            <person name="Sun Q."/>
        </authorList>
    </citation>
    <scope>NUCLEOTIDE SEQUENCE [LARGE SCALE GENOMIC DNA]</scope>
    <source>
        <strain evidence="1 2">NSJ-36</strain>
    </source>
</reference>
<dbReference type="PROSITE" id="PS51343">
    <property type="entry name" value="PII_GLNB_DOM"/>
    <property type="match status" value="1"/>
</dbReference>
<dbReference type="SUPFAM" id="SSF54913">
    <property type="entry name" value="GlnB-like"/>
    <property type="match status" value="1"/>
</dbReference>
<dbReference type="EMBL" id="JACOOY010000006">
    <property type="protein sequence ID" value="MBC5664910.1"/>
    <property type="molecule type" value="Genomic_DNA"/>
</dbReference>
<dbReference type="Gene3D" id="3.30.70.120">
    <property type="match status" value="1"/>
</dbReference>
<protein>
    <submittedName>
        <fullName evidence="1">P-II family nitrogen regulator</fullName>
    </submittedName>
</protein>
<proteinExistence type="predicted"/>
<dbReference type="RefSeq" id="WP_021860609.1">
    <property type="nucleotide sequence ID" value="NZ_JACOOY010000006.1"/>
</dbReference>